<dbReference type="PANTHER" id="PTHR24363">
    <property type="entry name" value="SERINE/THREONINE PROTEIN KINASE"/>
    <property type="match status" value="1"/>
</dbReference>
<evidence type="ECO:0000256" key="8">
    <source>
        <dbReference type="ARBA" id="ARBA00048679"/>
    </source>
</evidence>
<keyword evidence="3 11" id="KW-0808">Transferase</keyword>
<organism evidence="11 12">
    <name type="scientific">Acaryochloris thomasi RCC1774</name>
    <dbReference type="NCBI Taxonomy" id="1764569"/>
    <lineage>
        <taxon>Bacteria</taxon>
        <taxon>Bacillati</taxon>
        <taxon>Cyanobacteriota</taxon>
        <taxon>Cyanophyceae</taxon>
        <taxon>Acaryochloridales</taxon>
        <taxon>Acaryochloridaceae</taxon>
        <taxon>Acaryochloris</taxon>
        <taxon>Acaryochloris thomasi</taxon>
    </lineage>
</organism>
<evidence type="ECO:0000313" key="11">
    <source>
        <dbReference type="EMBL" id="PZD70623.1"/>
    </source>
</evidence>
<dbReference type="AlphaFoldDB" id="A0A2W1J880"/>
<gene>
    <name evidence="11" type="primary">spkC_8</name>
    <name evidence="11" type="ORF">C1752_10473</name>
</gene>
<dbReference type="Gene3D" id="1.10.510.10">
    <property type="entry name" value="Transferase(Phosphotransferase) domain 1"/>
    <property type="match status" value="1"/>
</dbReference>
<dbReference type="InterPro" id="IPR017441">
    <property type="entry name" value="Protein_kinase_ATP_BS"/>
</dbReference>
<keyword evidence="6 9" id="KW-0067">ATP-binding</keyword>
<dbReference type="EC" id="2.7.11.1" evidence="1"/>
<dbReference type="OrthoDB" id="428645at2"/>
<dbReference type="CDD" id="cd14014">
    <property type="entry name" value="STKc_PknB_like"/>
    <property type="match status" value="1"/>
</dbReference>
<dbReference type="Proteomes" id="UP000248857">
    <property type="component" value="Unassembled WGS sequence"/>
</dbReference>
<accession>A0A2W1J880</accession>
<evidence type="ECO:0000256" key="3">
    <source>
        <dbReference type="ARBA" id="ARBA00022679"/>
    </source>
</evidence>
<comment type="caution">
    <text evidence="11">The sequence shown here is derived from an EMBL/GenBank/DDBJ whole genome shotgun (WGS) entry which is preliminary data.</text>
</comment>
<feature type="domain" description="Protein kinase" evidence="10">
    <location>
        <begin position="10"/>
        <end position="263"/>
    </location>
</feature>
<evidence type="ECO:0000259" key="10">
    <source>
        <dbReference type="PROSITE" id="PS50011"/>
    </source>
</evidence>
<evidence type="ECO:0000256" key="1">
    <source>
        <dbReference type="ARBA" id="ARBA00012513"/>
    </source>
</evidence>
<evidence type="ECO:0000256" key="7">
    <source>
        <dbReference type="ARBA" id="ARBA00047899"/>
    </source>
</evidence>
<evidence type="ECO:0000256" key="5">
    <source>
        <dbReference type="ARBA" id="ARBA00022777"/>
    </source>
</evidence>
<keyword evidence="12" id="KW-1185">Reference proteome</keyword>
<dbReference type="RefSeq" id="WP_110988859.1">
    <property type="nucleotide sequence ID" value="NZ_CAWNWM010000032.1"/>
</dbReference>
<dbReference type="SMART" id="SM00220">
    <property type="entry name" value="S_TKc"/>
    <property type="match status" value="1"/>
</dbReference>
<evidence type="ECO:0000256" key="2">
    <source>
        <dbReference type="ARBA" id="ARBA00022527"/>
    </source>
</evidence>
<proteinExistence type="predicted"/>
<dbReference type="PANTHER" id="PTHR24363:SF0">
    <property type="entry name" value="SERINE_THREONINE KINASE LIKE DOMAIN CONTAINING 1"/>
    <property type="match status" value="1"/>
</dbReference>
<dbReference type="PROSITE" id="PS00107">
    <property type="entry name" value="PROTEIN_KINASE_ATP"/>
    <property type="match status" value="1"/>
</dbReference>
<evidence type="ECO:0000256" key="6">
    <source>
        <dbReference type="ARBA" id="ARBA00022840"/>
    </source>
</evidence>
<dbReference type="Pfam" id="PF00069">
    <property type="entry name" value="Pkinase"/>
    <property type="match status" value="1"/>
</dbReference>
<evidence type="ECO:0000256" key="9">
    <source>
        <dbReference type="PROSITE-ProRule" id="PRU10141"/>
    </source>
</evidence>
<dbReference type="GO" id="GO:0005524">
    <property type="term" value="F:ATP binding"/>
    <property type="evidence" value="ECO:0007669"/>
    <property type="project" value="UniProtKB-UniRule"/>
</dbReference>
<dbReference type="SUPFAM" id="SSF56112">
    <property type="entry name" value="Protein kinase-like (PK-like)"/>
    <property type="match status" value="1"/>
</dbReference>
<keyword evidence="5 11" id="KW-0418">Kinase</keyword>
<dbReference type="EMBL" id="PQWO01000032">
    <property type="protein sequence ID" value="PZD70623.1"/>
    <property type="molecule type" value="Genomic_DNA"/>
</dbReference>
<dbReference type="PROSITE" id="PS50011">
    <property type="entry name" value="PROTEIN_KINASE_DOM"/>
    <property type="match status" value="1"/>
</dbReference>
<dbReference type="GO" id="GO:0106310">
    <property type="term" value="F:protein serine kinase activity"/>
    <property type="evidence" value="ECO:0007669"/>
    <property type="project" value="RHEA"/>
</dbReference>
<keyword evidence="2" id="KW-0723">Serine/threonine-protein kinase</keyword>
<name>A0A2W1J880_9CYAN</name>
<reference evidence="11 12" key="1">
    <citation type="journal article" date="2018" name="Sci. Rep.">
        <title>A novel species of the marine cyanobacterium Acaryochloris with a unique pigment content and lifestyle.</title>
        <authorList>
            <person name="Partensky F."/>
            <person name="Six C."/>
            <person name="Ratin M."/>
            <person name="Garczarek L."/>
            <person name="Vaulot D."/>
            <person name="Probert I."/>
            <person name="Calteau A."/>
            <person name="Gourvil P."/>
            <person name="Marie D."/>
            <person name="Grebert T."/>
            <person name="Bouchier C."/>
            <person name="Le Panse S."/>
            <person name="Gachenot M."/>
            <person name="Rodriguez F."/>
            <person name="Garrido J.L."/>
        </authorList>
    </citation>
    <scope>NUCLEOTIDE SEQUENCE [LARGE SCALE GENOMIC DNA]</scope>
    <source>
        <strain evidence="11 12">RCC1774</strain>
    </source>
</reference>
<evidence type="ECO:0000256" key="4">
    <source>
        <dbReference type="ARBA" id="ARBA00022741"/>
    </source>
</evidence>
<protein>
    <recommendedName>
        <fullName evidence="1">non-specific serine/threonine protein kinase</fullName>
        <ecNumber evidence="1">2.7.11.1</ecNumber>
    </recommendedName>
</protein>
<dbReference type="InterPro" id="IPR011009">
    <property type="entry name" value="Kinase-like_dom_sf"/>
</dbReference>
<sequence length="370" mass="40845">MNSTILLNNYRIIRELGKGGFGKTYLAESSNRKRCVIKEFAPSQENASEQATQLFRQEAERLKEVGTHPQIPEFYDFFEEGSRLFIVQEYIAGESLQQSLQKGQTFTEEEIDSLLKGILPLLRYLHGSGVIHRDIKPANIIRRQSDGALVLVDFGAAKRVSETVLAKTGTMIGSVGYASTEQMRGKTTFASDIYSLGMTCIHLLTGTSPMSIAADPMTGALQWRLELAGKPVREEFADVLDKMIDDVLGRRFQSADAALQALKEADPADITKKEESQLARDEEISALARQDEQTTLARFATPAAAACGVGTVIIMRPIVLNTSDVFDIPGFSKITSTAMNTSQWLFIGLFLISAVRAFTSRQPTNEHHES</sequence>
<dbReference type="GO" id="GO:0004674">
    <property type="term" value="F:protein serine/threonine kinase activity"/>
    <property type="evidence" value="ECO:0007669"/>
    <property type="project" value="UniProtKB-KW"/>
</dbReference>
<comment type="catalytic activity">
    <reaction evidence="8">
        <text>L-seryl-[protein] + ATP = O-phospho-L-seryl-[protein] + ADP + H(+)</text>
        <dbReference type="Rhea" id="RHEA:17989"/>
        <dbReference type="Rhea" id="RHEA-COMP:9863"/>
        <dbReference type="Rhea" id="RHEA-COMP:11604"/>
        <dbReference type="ChEBI" id="CHEBI:15378"/>
        <dbReference type="ChEBI" id="CHEBI:29999"/>
        <dbReference type="ChEBI" id="CHEBI:30616"/>
        <dbReference type="ChEBI" id="CHEBI:83421"/>
        <dbReference type="ChEBI" id="CHEBI:456216"/>
        <dbReference type="EC" id="2.7.11.1"/>
    </reaction>
</comment>
<comment type="catalytic activity">
    <reaction evidence="7">
        <text>L-threonyl-[protein] + ATP = O-phospho-L-threonyl-[protein] + ADP + H(+)</text>
        <dbReference type="Rhea" id="RHEA:46608"/>
        <dbReference type="Rhea" id="RHEA-COMP:11060"/>
        <dbReference type="Rhea" id="RHEA-COMP:11605"/>
        <dbReference type="ChEBI" id="CHEBI:15378"/>
        <dbReference type="ChEBI" id="CHEBI:30013"/>
        <dbReference type="ChEBI" id="CHEBI:30616"/>
        <dbReference type="ChEBI" id="CHEBI:61977"/>
        <dbReference type="ChEBI" id="CHEBI:456216"/>
        <dbReference type="EC" id="2.7.11.1"/>
    </reaction>
</comment>
<keyword evidence="4 9" id="KW-0547">Nucleotide-binding</keyword>
<dbReference type="InterPro" id="IPR000719">
    <property type="entry name" value="Prot_kinase_dom"/>
</dbReference>
<feature type="binding site" evidence="9">
    <location>
        <position position="38"/>
    </location>
    <ligand>
        <name>ATP</name>
        <dbReference type="ChEBI" id="CHEBI:30616"/>
    </ligand>
</feature>
<evidence type="ECO:0000313" key="12">
    <source>
        <dbReference type="Proteomes" id="UP000248857"/>
    </source>
</evidence>